<dbReference type="PANTHER" id="PTHR47467:SF1">
    <property type="entry name" value="WD40 REPEAT-CONTAINING PROTEIN"/>
    <property type="match status" value="1"/>
</dbReference>
<feature type="non-terminal residue" evidence="1">
    <location>
        <position position="165"/>
    </location>
</feature>
<dbReference type="PANTHER" id="PTHR47467">
    <property type="entry name" value="OS01G0867200 PROTEIN"/>
    <property type="match status" value="1"/>
</dbReference>
<sequence length="165" mass="17989">MLELKAKFLKKAVVSSTLIEHPSPANLQSTRLAIHMNDDNDSSCWVYIASGCRIYKVLIPMENSLLNLGKEDLLIPEQCEVLEASVVNRCPHRSEIQSIVLAETESSGCSMLGSVDSYGHLIVSRLDANSDDVNGLTYSVSPRDCGVGEGSWAGLCFNPTQRSMV</sequence>
<gene>
    <name evidence="1" type="ORF">EJD97_000719</name>
</gene>
<dbReference type="EMBL" id="RXGB01010625">
    <property type="protein sequence ID" value="TMW83786.1"/>
    <property type="molecule type" value="Genomic_DNA"/>
</dbReference>
<protein>
    <recommendedName>
        <fullName evidence="2">Cleavage/polyadenylation specificity factor A subunit N-terminal domain-containing protein</fullName>
    </recommendedName>
</protein>
<proteinExistence type="predicted"/>
<dbReference type="AlphaFoldDB" id="A0A6N2AN42"/>
<evidence type="ECO:0000313" key="1">
    <source>
        <dbReference type="EMBL" id="TMW83786.1"/>
    </source>
</evidence>
<comment type="caution">
    <text evidence="1">The sequence shown here is derived from an EMBL/GenBank/DDBJ whole genome shotgun (WGS) entry which is preliminary data.</text>
</comment>
<name>A0A6N2AN42_SOLCI</name>
<accession>A0A6N2AN42</accession>
<reference evidence="1" key="1">
    <citation type="submission" date="2019-05" db="EMBL/GenBank/DDBJ databases">
        <title>The de novo reference genome and transcriptome assemblies of the wild tomato species Solanum chilense.</title>
        <authorList>
            <person name="Stam R."/>
            <person name="Nosenko T."/>
            <person name="Hoerger A.C."/>
            <person name="Stephan W."/>
            <person name="Seidel M.A."/>
            <person name="Kuhn J.M.M."/>
            <person name="Haberer G."/>
            <person name="Tellier A."/>
        </authorList>
    </citation>
    <scope>NUCLEOTIDE SEQUENCE</scope>
    <source>
        <tissue evidence="1">Mature leaves</tissue>
    </source>
</reference>
<organism evidence="1">
    <name type="scientific">Solanum chilense</name>
    <name type="common">Tomato</name>
    <name type="synonym">Lycopersicon chilense</name>
    <dbReference type="NCBI Taxonomy" id="4083"/>
    <lineage>
        <taxon>Eukaryota</taxon>
        <taxon>Viridiplantae</taxon>
        <taxon>Streptophyta</taxon>
        <taxon>Embryophyta</taxon>
        <taxon>Tracheophyta</taxon>
        <taxon>Spermatophyta</taxon>
        <taxon>Magnoliopsida</taxon>
        <taxon>eudicotyledons</taxon>
        <taxon>Gunneridae</taxon>
        <taxon>Pentapetalae</taxon>
        <taxon>asterids</taxon>
        <taxon>lamiids</taxon>
        <taxon>Solanales</taxon>
        <taxon>Solanaceae</taxon>
        <taxon>Solanoideae</taxon>
        <taxon>Solaneae</taxon>
        <taxon>Solanum</taxon>
        <taxon>Solanum subgen. Lycopersicon</taxon>
    </lineage>
</organism>
<evidence type="ECO:0008006" key="2">
    <source>
        <dbReference type="Google" id="ProtNLM"/>
    </source>
</evidence>